<dbReference type="PANTHER" id="PTHR31891">
    <property type="entry name" value="FORMAMIDASE C869.04-RELATED"/>
    <property type="match status" value="1"/>
</dbReference>
<dbReference type="AlphaFoldDB" id="A0A2H4SLB2"/>
<dbReference type="OrthoDB" id="3335528at2759"/>
<evidence type="ECO:0000313" key="1">
    <source>
        <dbReference type="EMBL" id="ATY63903.1"/>
    </source>
</evidence>
<dbReference type="PANTHER" id="PTHR31891:SF1">
    <property type="entry name" value="FORMAMIDASE C869.04-RELATED"/>
    <property type="match status" value="1"/>
</dbReference>
<protein>
    <submittedName>
        <fullName evidence="1">Acetamidase formamidase</fullName>
    </submittedName>
</protein>
<dbReference type="VEuPathDB" id="FungiDB:CCM_04715"/>
<dbReference type="InterPro" id="IPR004304">
    <property type="entry name" value="FmdA_AmdA"/>
</dbReference>
<name>A0A2H4SLB2_CORMI</name>
<dbReference type="Gene3D" id="2.60.120.580">
    <property type="entry name" value="Acetamidase/Formamidase-like domains"/>
    <property type="match status" value="2"/>
</dbReference>
<dbReference type="SUPFAM" id="SSF141130">
    <property type="entry name" value="Acetamidase/Formamidase-like"/>
    <property type="match status" value="1"/>
</dbReference>
<proteinExistence type="predicted"/>
<evidence type="ECO:0000313" key="2">
    <source>
        <dbReference type="Proteomes" id="UP000323067"/>
    </source>
</evidence>
<accession>A0A2H4SLB2</accession>
<dbReference type="GO" id="GO:0016811">
    <property type="term" value="F:hydrolase activity, acting on carbon-nitrogen (but not peptide) bonds, in linear amides"/>
    <property type="evidence" value="ECO:0007669"/>
    <property type="project" value="InterPro"/>
</dbReference>
<reference evidence="1 2" key="1">
    <citation type="journal article" date="2017" name="BMC Genomics">
        <title>Chromosome level assembly and secondary metabolite potential of the parasitic fungus Cordyceps militaris.</title>
        <authorList>
            <person name="Kramer G.J."/>
            <person name="Nodwell J.R."/>
        </authorList>
    </citation>
    <scope>NUCLEOTIDE SEQUENCE [LARGE SCALE GENOMIC DNA]</scope>
    <source>
        <strain evidence="1 2">ATCC 34164</strain>
    </source>
</reference>
<sequence length="317" mass="34326">MAHPPHITQRNIHFRWSRKLTPALTVASGAEVTFDLRDGGNNQITPENQATILDHLDFATMDPGFGPVAVEGAEPGDVLRVDVLALQPAAYGWTAILADFGLLSDDFPTPSLKIWDLRHAADGGGYAEFKPGIRIPVRPFLGVMGLAPATDEPLPTIPPYDWGGNMDCKHLTQGSSLFLPVQTAGALFSCGDGHAAQGDGEVCGTAIETPMHARLRFTLEKNKPWVRSPHYLTREGAQPHADRGREYAVMGLDVDLREATRKAVRAAIEWLGAEKGLARDEAYMLCSVAGDLKIVQAVDMPHYGVVCAIPLSIFVDE</sequence>
<dbReference type="Proteomes" id="UP000323067">
    <property type="component" value="Chromosome v"/>
</dbReference>
<gene>
    <name evidence="1" type="ORF">A9K55_004095</name>
</gene>
<organism evidence="1 2">
    <name type="scientific">Cordyceps militaris</name>
    <name type="common">Caterpillar fungus</name>
    <name type="synonym">Clavaria militaris</name>
    <dbReference type="NCBI Taxonomy" id="73501"/>
    <lineage>
        <taxon>Eukaryota</taxon>
        <taxon>Fungi</taxon>
        <taxon>Dikarya</taxon>
        <taxon>Ascomycota</taxon>
        <taxon>Pezizomycotina</taxon>
        <taxon>Sordariomycetes</taxon>
        <taxon>Hypocreomycetidae</taxon>
        <taxon>Hypocreales</taxon>
        <taxon>Cordycipitaceae</taxon>
        <taxon>Cordyceps</taxon>
    </lineage>
</organism>
<dbReference type="VEuPathDB" id="FungiDB:A9K55_004095"/>
<dbReference type="Pfam" id="PF03069">
    <property type="entry name" value="FmdA_AmdA"/>
    <property type="match status" value="2"/>
</dbReference>
<dbReference type="EMBL" id="CP023325">
    <property type="protein sequence ID" value="ATY63903.1"/>
    <property type="molecule type" value="Genomic_DNA"/>
</dbReference>
<dbReference type="Gene3D" id="3.10.28.20">
    <property type="entry name" value="Acetamidase/Formamidase-like domains"/>
    <property type="match status" value="1"/>
</dbReference>